<proteinExistence type="predicted"/>
<feature type="non-terminal residue" evidence="2">
    <location>
        <position position="76"/>
    </location>
</feature>
<feature type="non-terminal residue" evidence="2">
    <location>
        <position position="1"/>
    </location>
</feature>
<organism evidence="2 3">
    <name type="scientific">Gulo gulo</name>
    <name type="common">Wolverine</name>
    <name type="synonym">Gluton</name>
    <dbReference type="NCBI Taxonomy" id="48420"/>
    <lineage>
        <taxon>Eukaryota</taxon>
        <taxon>Metazoa</taxon>
        <taxon>Chordata</taxon>
        <taxon>Craniata</taxon>
        <taxon>Vertebrata</taxon>
        <taxon>Euteleostomi</taxon>
        <taxon>Mammalia</taxon>
        <taxon>Eutheria</taxon>
        <taxon>Laurasiatheria</taxon>
        <taxon>Carnivora</taxon>
        <taxon>Caniformia</taxon>
        <taxon>Musteloidea</taxon>
        <taxon>Mustelidae</taxon>
        <taxon>Guloninae</taxon>
        <taxon>Gulo</taxon>
    </lineage>
</organism>
<accession>A0A9X9LLH1</accession>
<name>A0A9X9LLH1_GULGU</name>
<evidence type="ECO:0000313" key="3">
    <source>
        <dbReference type="Proteomes" id="UP000269945"/>
    </source>
</evidence>
<dbReference type="EMBL" id="CYRY02006764">
    <property type="protein sequence ID" value="VCW74299.1"/>
    <property type="molecule type" value="Genomic_DNA"/>
</dbReference>
<gene>
    <name evidence="2" type="ORF">BN2614_LOCUS1</name>
</gene>
<evidence type="ECO:0000313" key="2">
    <source>
        <dbReference type="EMBL" id="VCW74299.1"/>
    </source>
</evidence>
<dbReference type="AlphaFoldDB" id="A0A9X9LLH1"/>
<feature type="region of interest" description="Disordered" evidence="1">
    <location>
        <begin position="1"/>
        <end position="25"/>
    </location>
</feature>
<comment type="caution">
    <text evidence="2">The sequence shown here is derived from an EMBL/GenBank/DDBJ whole genome shotgun (WGS) entry which is preliminary data.</text>
</comment>
<evidence type="ECO:0000256" key="1">
    <source>
        <dbReference type="SAM" id="MobiDB-lite"/>
    </source>
</evidence>
<protein>
    <submittedName>
        <fullName evidence="2">Uncharacterized protein</fullName>
    </submittedName>
</protein>
<keyword evidence="3" id="KW-1185">Reference proteome</keyword>
<reference evidence="2 3" key="1">
    <citation type="submission" date="2018-10" db="EMBL/GenBank/DDBJ databases">
        <authorList>
            <person name="Ekblom R."/>
            <person name="Jareborg N."/>
        </authorList>
    </citation>
    <scope>NUCLEOTIDE SEQUENCE [LARGE SCALE GENOMIC DNA]</scope>
    <source>
        <tissue evidence="2">Muscle</tissue>
    </source>
</reference>
<sequence length="76" mass="8012">RPRHGLPVQPQCPGGPPLESASPASYLAQGPNGICPSVDRKLILIESSQRSGSIQCQQQMESDPCCLGDPGLTARE</sequence>
<dbReference type="Proteomes" id="UP000269945">
    <property type="component" value="Unassembled WGS sequence"/>
</dbReference>